<dbReference type="PANTHER" id="PTHR31515">
    <property type="entry name" value="TRANSMEMBRANE PROTEIN-RELATED"/>
    <property type="match status" value="1"/>
</dbReference>
<dbReference type="STRING" id="1504633.A0A2T7DR97"/>
<sequence>MDPRNKEVNLDSLMYGTISGLTEQELKKQEAEYIYRYRYNGGGATQVWLSSGRFVVIDLSAGPRTYGKIETEAGSISYRSMPRLSQIIFPRGLAAPSASSTQDIFIGQPVTETFIS</sequence>
<name>A0A2T7DR97_9POAL</name>
<dbReference type="EMBL" id="CM009753">
    <property type="protein sequence ID" value="PUZ58092.1"/>
    <property type="molecule type" value="Genomic_DNA"/>
</dbReference>
<dbReference type="InterPro" id="IPR057228">
    <property type="entry name" value="DUF7906"/>
</dbReference>
<accession>A0A2T7DR97</accession>
<protein>
    <recommendedName>
        <fullName evidence="1">DUF7906 domain-containing protein</fullName>
    </recommendedName>
</protein>
<reference evidence="2 3" key="1">
    <citation type="submission" date="2018-04" db="EMBL/GenBank/DDBJ databases">
        <title>WGS assembly of Panicum hallii var. hallii HAL2.</title>
        <authorList>
            <person name="Lovell J."/>
            <person name="Jenkins J."/>
            <person name="Lowry D."/>
            <person name="Mamidi S."/>
            <person name="Sreedasyam A."/>
            <person name="Weng X."/>
            <person name="Barry K."/>
            <person name="Bonette J."/>
            <person name="Campitelli B."/>
            <person name="Daum C."/>
            <person name="Gordon S."/>
            <person name="Gould B."/>
            <person name="Lipzen A."/>
            <person name="MacQueen A."/>
            <person name="Palacio-Mejia J."/>
            <person name="Plott C."/>
            <person name="Shakirov E."/>
            <person name="Shu S."/>
            <person name="Yoshinaga Y."/>
            <person name="Zane M."/>
            <person name="Rokhsar D."/>
            <person name="Grimwood J."/>
            <person name="Schmutz J."/>
            <person name="Juenger T."/>
        </authorList>
    </citation>
    <scope>NUCLEOTIDE SEQUENCE [LARGE SCALE GENOMIC DNA]</scope>
    <source>
        <strain evidence="3">cv. HAL2</strain>
    </source>
</reference>
<evidence type="ECO:0000259" key="1">
    <source>
        <dbReference type="Pfam" id="PF25483"/>
    </source>
</evidence>
<dbReference type="PANTHER" id="PTHR31515:SF0">
    <property type="entry name" value="TRANSMEMBRANE PROTEIN"/>
    <property type="match status" value="1"/>
</dbReference>
<organism evidence="2 3">
    <name type="scientific">Panicum hallii var. hallii</name>
    <dbReference type="NCBI Taxonomy" id="1504633"/>
    <lineage>
        <taxon>Eukaryota</taxon>
        <taxon>Viridiplantae</taxon>
        <taxon>Streptophyta</taxon>
        <taxon>Embryophyta</taxon>
        <taxon>Tracheophyta</taxon>
        <taxon>Spermatophyta</taxon>
        <taxon>Magnoliopsida</taxon>
        <taxon>Liliopsida</taxon>
        <taxon>Poales</taxon>
        <taxon>Poaceae</taxon>
        <taxon>PACMAD clade</taxon>
        <taxon>Panicoideae</taxon>
        <taxon>Panicodae</taxon>
        <taxon>Paniceae</taxon>
        <taxon>Panicinae</taxon>
        <taxon>Panicum</taxon>
        <taxon>Panicum sect. Panicum</taxon>
    </lineage>
</organism>
<gene>
    <name evidence="2" type="ORF">GQ55_5G481400</name>
</gene>
<dbReference type="OrthoDB" id="18451at2759"/>
<keyword evidence="3" id="KW-1185">Reference proteome</keyword>
<evidence type="ECO:0000313" key="2">
    <source>
        <dbReference type="EMBL" id="PUZ58092.1"/>
    </source>
</evidence>
<feature type="domain" description="DUF7906" evidence="1">
    <location>
        <begin position="26"/>
        <end position="106"/>
    </location>
</feature>
<proteinExistence type="predicted"/>
<dbReference type="AlphaFoldDB" id="A0A2T7DR97"/>
<dbReference type="Pfam" id="PF25483">
    <property type="entry name" value="DUF7906"/>
    <property type="match status" value="1"/>
</dbReference>
<dbReference type="Gramene" id="PUZ58092">
    <property type="protein sequence ID" value="PUZ58092"/>
    <property type="gene ID" value="GQ55_5G481400"/>
</dbReference>
<evidence type="ECO:0000313" key="3">
    <source>
        <dbReference type="Proteomes" id="UP000244336"/>
    </source>
</evidence>
<dbReference type="Proteomes" id="UP000244336">
    <property type="component" value="Chromosome 5"/>
</dbReference>